<organism evidence="1 2">
    <name type="scientific">Racocetra persica</name>
    <dbReference type="NCBI Taxonomy" id="160502"/>
    <lineage>
        <taxon>Eukaryota</taxon>
        <taxon>Fungi</taxon>
        <taxon>Fungi incertae sedis</taxon>
        <taxon>Mucoromycota</taxon>
        <taxon>Glomeromycotina</taxon>
        <taxon>Glomeromycetes</taxon>
        <taxon>Diversisporales</taxon>
        <taxon>Gigasporaceae</taxon>
        <taxon>Racocetra</taxon>
    </lineage>
</organism>
<proteinExistence type="predicted"/>
<reference evidence="1" key="1">
    <citation type="submission" date="2021-06" db="EMBL/GenBank/DDBJ databases">
        <authorList>
            <person name="Kallberg Y."/>
            <person name="Tangrot J."/>
            <person name="Rosling A."/>
        </authorList>
    </citation>
    <scope>NUCLEOTIDE SEQUENCE</scope>
    <source>
        <strain evidence="1">MA461A</strain>
    </source>
</reference>
<comment type="caution">
    <text evidence="1">The sequence shown here is derived from an EMBL/GenBank/DDBJ whole genome shotgun (WGS) entry which is preliminary data.</text>
</comment>
<dbReference type="Proteomes" id="UP000789920">
    <property type="component" value="Unassembled WGS sequence"/>
</dbReference>
<sequence>MEATLRIGVLSARELAAADGFSDPYAVIRIANKKYETAVVKKNLNPIWNTTFDIKLVETVVPPHITITVWDKDRFGRDFLGEVTIPIKQIFARNAGGLNDGLPRTFDDPENMPSAYTLQKRNAKQDVKGDIILKFGIVDNQNRSRESQIISPASYKSCILFSNLKFIHVVRILILGSVVICVAISINSMTRSPNKPYYSAITLCKFVTPDLVHSKVMGVVRKHEIYYEDAAEIS</sequence>
<gene>
    <name evidence="1" type="ORF">RPERSI_LOCUS3278</name>
</gene>
<dbReference type="EMBL" id="CAJVQC010003951">
    <property type="protein sequence ID" value="CAG8534331.1"/>
    <property type="molecule type" value="Genomic_DNA"/>
</dbReference>
<evidence type="ECO:0000313" key="2">
    <source>
        <dbReference type="Proteomes" id="UP000789920"/>
    </source>
</evidence>
<name>A0ACA9LM77_9GLOM</name>
<accession>A0ACA9LM77</accession>
<evidence type="ECO:0000313" key="1">
    <source>
        <dbReference type="EMBL" id="CAG8534331.1"/>
    </source>
</evidence>
<protein>
    <submittedName>
        <fullName evidence="1">28456_t:CDS:1</fullName>
    </submittedName>
</protein>
<keyword evidence="2" id="KW-1185">Reference proteome</keyword>